<proteinExistence type="predicted"/>
<sequence length="160" mass="18307">MIVGIISDTHDHLDNLRKVIEIFNSRNVEHIIHAGDFTSPFTWRVIKHFKGGFTGIFGNNDGEKILLKKLYQDRIYTQPYKFSLYEKKIVIMHEPDVVDELADSGHFDLVVFGHTHEPMVKKIKNTLIVNPGEVCGWLYGKPTAAIVNLQTMDVEMILVT</sequence>
<dbReference type="Pfam" id="PF12850">
    <property type="entry name" value="Metallophos_2"/>
    <property type="match status" value="1"/>
</dbReference>
<name>A0A5J4L5R8_9ZZZZ</name>
<comment type="caution">
    <text evidence="2">The sequence shown here is derived from an EMBL/GenBank/DDBJ whole genome shotgun (WGS) entry which is preliminary data.</text>
</comment>
<evidence type="ECO:0000313" key="2">
    <source>
        <dbReference type="EMBL" id="GER94230.1"/>
    </source>
</evidence>
<organism evidence="2">
    <name type="scientific">hot springs metagenome</name>
    <dbReference type="NCBI Taxonomy" id="433727"/>
    <lineage>
        <taxon>unclassified sequences</taxon>
        <taxon>metagenomes</taxon>
        <taxon>ecological metagenomes</taxon>
    </lineage>
</organism>
<dbReference type="AlphaFoldDB" id="A0A5J4L5R8"/>
<dbReference type="EMBL" id="BLAB01000001">
    <property type="protein sequence ID" value="GER94230.1"/>
    <property type="molecule type" value="Genomic_DNA"/>
</dbReference>
<dbReference type="PANTHER" id="PTHR43165">
    <property type="entry name" value="METALLOPHOSPHOESTERASE"/>
    <property type="match status" value="1"/>
</dbReference>
<dbReference type="InterPro" id="IPR041802">
    <property type="entry name" value="MPP_YfcE"/>
</dbReference>
<dbReference type="SUPFAM" id="SSF56300">
    <property type="entry name" value="Metallo-dependent phosphatases"/>
    <property type="match status" value="1"/>
</dbReference>
<dbReference type="InterPro" id="IPR053193">
    <property type="entry name" value="MetalloPDE_YfcE-like"/>
</dbReference>
<dbReference type="Gene3D" id="3.60.21.10">
    <property type="match status" value="1"/>
</dbReference>
<protein>
    <submittedName>
        <fullName evidence="2">Phosphodiesterase</fullName>
    </submittedName>
</protein>
<dbReference type="NCBIfam" id="TIGR00040">
    <property type="entry name" value="yfcE"/>
    <property type="match status" value="1"/>
</dbReference>
<dbReference type="CDD" id="cd00841">
    <property type="entry name" value="MPP_YfcE"/>
    <property type="match status" value="1"/>
</dbReference>
<evidence type="ECO:0000259" key="1">
    <source>
        <dbReference type="Pfam" id="PF12850"/>
    </source>
</evidence>
<gene>
    <name evidence="2" type="ORF">A45J_1990</name>
</gene>
<reference evidence="2" key="1">
    <citation type="submission" date="2019-10" db="EMBL/GenBank/DDBJ databases">
        <title>Metagenomic sequencing of thiosulfate-disproportionating enrichment culture.</title>
        <authorList>
            <person name="Umezawa K."/>
            <person name="Kojima H."/>
            <person name="Fukui M."/>
        </authorList>
    </citation>
    <scope>NUCLEOTIDE SEQUENCE</scope>
    <source>
        <strain evidence="2">45J</strain>
    </source>
</reference>
<dbReference type="InterPro" id="IPR024654">
    <property type="entry name" value="Calcineurin-like_PHP_lpxH"/>
</dbReference>
<dbReference type="InterPro" id="IPR029052">
    <property type="entry name" value="Metallo-depent_PP-like"/>
</dbReference>
<accession>A0A5J4L5R8</accession>
<dbReference type="PANTHER" id="PTHR43165:SF1">
    <property type="entry name" value="PHOSPHODIESTERASE MJ0936"/>
    <property type="match status" value="1"/>
</dbReference>
<dbReference type="InterPro" id="IPR000979">
    <property type="entry name" value="Phosphodiesterase_MJ0936/Vps29"/>
</dbReference>
<feature type="domain" description="Calcineurin-like phosphoesterase" evidence="1">
    <location>
        <begin position="1"/>
        <end position="151"/>
    </location>
</feature>